<dbReference type="InterPro" id="IPR026591">
    <property type="entry name" value="Sirtuin_cat_small_dom_sf"/>
</dbReference>
<comment type="subcellular location">
    <subcellularLocation>
        <location evidence="3">Cytoplasm</location>
    </subcellularLocation>
</comment>
<dbReference type="InterPro" id="IPR003000">
    <property type="entry name" value="Sirtuin"/>
</dbReference>
<keyword evidence="2 3" id="KW-0520">NAD</keyword>
<dbReference type="EC" id="2.3.1.286" evidence="3"/>
<gene>
    <name evidence="3" type="primary">cobB</name>
    <name evidence="6" type="ORF">ENS31_00800</name>
</gene>
<keyword evidence="3 4" id="KW-0862">Zinc</keyword>
<name>A0A7V3E6A6_9BACT</name>
<feature type="binding site" evidence="3 4">
    <location>
        <position position="126"/>
    </location>
    <ligand>
        <name>Zn(2+)</name>
        <dbReference type="ChEBI" id="CHEBI:29105"/>
    </ligand>
</feature>
<keyword evidence="3" id="KW-0963">Cytoplasm</keyword>
<feature type="binding site" evidence="3">
    <location>
        <begin position="100"/>
        <end position="103"/>
    </location>
    <ligand>
        <name>NAD(+)</name>
        <dbReference type="ChEBI" id="CHEBI:57540"/>
    </ligand>
</feature>
<feature type="binding site" evidence="3">
    <location>
        <begin position="22"/>
        <end position="41"/>
    </location>
    <ligand>
        <name>NAD(+)</name>
        <dbReference type="ChEBI" id="CHEBI:57540"/>
    </ligand>
</feature>
<dbReference type="CDD" id="cd01412">
    <property type="entry name" value="SIRT5_Af1_CobB"/>
    <property type="match status" value="1"/>
</dbReference>
<feature type="binding site" evidence="3">
    <location>
        <begin position="211"/>
        <end position="213"/>
    </location>
    <ligand>
        <name>NAD(+)</name>
        <dbReference type="ChEBI" id="CHEBI:57540"/>
    </ligand>
</feature>
<dbReference type="PANTHER" id="PTHR11085:SF4">
    <property type="entry name" value="NAD-DEPENDENT PROTEIN DEACYLASE"/>
    <property type="match status" value="1"/>
</dbReference>
<feature type="binding site" evidence="3">
    <location>
        <begin position="185"/>
        <end position="187"/>
    </location>
    <ligand>
        <name>NAD(+)</name>
        <dbReference type="ChEBI" id="CHEBI:57540"/>
    </ligand>
</feature>
<feature type="binding site" evidence="3">
    <location>
        <position position="66"/>
    </location>
    <ligand>
        <name>substrate</name>
    </ligand>
</feature>
<dbReference type="Pfam" id="PF02146">
    <property type="entry name" value="SIR2"/>
    <property type="match status" value="1"/>
</dbReference>
<feature type="domain" description="Deacetylase sirtuin-type" evidence="5">
    <location>
        <begin position="1"/>
        <end position="243"/>
    </location>
</feature>
<sequence length="245" mass="27711">MAFEKTFLDKLALSEKVVFFTGAGISAESGIPTFRGKDGIWNKLKPEELANFNAFMRNPKMVWEWYNHRKKIIHESKPNAGHITIAEFEKYFDDVTVITQNIDNLHRRAGSRKIYELHGNIERNYCINCKTFYNEELDFSEGVPKCKCGGLIRPDVVWFGEFLPADQLEASERAAINSDIFFVVGTSAVVYPAAGLVYTAKRSGSYVVEINIEETEVSSIADFSFYGEAGKVLPEILEELKKLKG</sequence>
<dbReference type="Gene3D" id="3.40.50.1220">
    <property type="entry name" value="TPP-binding domain"/>
    <property type="match status" value="1"/>
</dbReference>
<keyword evidence="3 4" id="KW-0479">Metal-binding</keyword>
<accession>A0A7V3E6A6</accession>
<keyword evidence="1" id="KW-0808">Transferase</keyword>
<dbReference type="PANTHER" id="PTHR11085">
    <property type="entry name" value="NAD-DEPENDENT PROTEIN DEACYLASE SIRTUIN-5, MITOCHONDRIAL-RELATED"/>
    <property type="match status" value="1"/>
</dbReference>
<evidence type="ECO:0000256" key="4">
    <source>
        <dbReference type="PROSITE-ProRule" id="PRU00236"/>
    </source>
</evidence>
<feature type="binding site" evidence="3 4">
    <location>
        <position position="129"/>
    </location>
    <ligand>
        <name>Zn(2+)</name>
        <dbReference type="ChEBI" id="CHEBI:29105"/>
    </ligand>
</feature>
<comment type="function">
    <text evidence="3">NAD-dependent lysine deacetylase and desuccinylase that specifically removes acetyl and succinyl groups on target proteins. Modulates the activities of several proteins which are inactive in their acylated form.</text>
</comment>
<dbReference type="InterPro" id="IPR026590">
    <property type="entry name" value="Ssirtuin_cat_dom"/>
</dbReference>
<evidence type="ECO:0000256" key="2">
    <source>
        <dbReference type="ARBA" id="ARBA00023027"/>
    </source>
</evidence>
<dbReference type="GO" id="GO:0070403">
    <property type="term" value="F:NAD+ binding"/>
    <property type="evidence" value="ECO:0007669"/>
    <property type="project" value="UniProtKB-UniRule"/>
</dbReference>
<evidence type="ECO:0000256" key="1">
    <source>
        <dbReference type="ARBA" id="ARBA00022679"/>
    </source>
</evidence>
<evidence type="ECO:0000256" key="3">
    <source>
        <dbReference type="HAMAP-Rule" id="MF_01121"/>
    </source>
</evidence>
<comment type="catalytic activity">
    <reaction evidence="3">
        <text>N(6)-succinyl-L-lysyl-[protein] + NAD(+) + H2O = 2''-O-succinyl-ADP-D-ribose + nicotinamide + L-lysyl-[protein]</text>
        <dbReference type="Rhea" id="RHEA:47668"/>
        <dbReference type="Rhea" id="RHEA-COMP:9752"/>
        <dbReference type="Rhea" id="RHEA-COMP:11877"/>
        <dbReference type="ChEBI" id="CHEBI:15377"/>
        <dbReference type="ChEBI" id="CHEBI:17154"/>
        <dbReference type="ChEBI" id="CHEBI:29969"/>
        <dbReference type="ChEBI" id="CHEBI:57540"/>
        <dbReference type="ChEBI" id="CHEBI:87830"/>
        <dbReference type="ChEBI" id="CHEBI:87832"/>
    </reaction>
</comment>
<dbReference type="InterPro" id="IPR029035">
    <property type="entry name" value="DHS-like_NAD/FAD-binding_dom"/>
</dbReference>
<comment type="catalytic activity">
    <reaction evidence="3">
        <text>N(6)-acetyl-L-lysyl-[protein] + NAD(+) + H2O = 2''-O-acetyl-ADP-D-ribose + nicotinamide + L-lysyl-[protein]</text>
        <dbReference type="Rhea" id="RHEA:43636"/>
        <dbReference type="Rhea" id="RHEA-COMP:9752"/>
        <dbReference type="Rhea" id="RHEA-COMP:10731"/>
        <dbReference type="ChEBI" id="CHEBI:15377"/>
        <dbReference type="ChEBI" id="CHEBI:17154"/>
        <dbReference type="ChEBI" id="CHEBI:29969"/>
        <dbReference type="ChEBI" id="CHEBI:57540"/>
        <dbReference type="ChEBI" id="CHEBI:61930"/>
        <dbReference type="ChEBI" id="CHEBI:83767"/>
        <dbReference type="EC" id="2.3.1.286"/>
    </reaction>
</comment>
<feature type="binding site" evidence="3 4">
    <location>
        <position position="148"/>
    </location>
    <ligand>
        <name>Zn(2+)</name>
        <dbReference type="ChEBI" id="CHEBI:29105"/>
    </ligand>
</feature>
<organism evidence="6">
    <name type="scientific">Ignavibacterium album</name>
    <dbReference type="NCBI Taxonomy" id="591197"/>
    <lineage>
        <taxon>Bacteria</taxon>
        <taxon>Pseudomonadati</taxon>
        <taxon>Ignavibacteriota</taxon>
        <taxon>Ignavibacteria</taxon>
        <taxon>Ignavibacteriales</taxon>
        <taxon>Ignavibacteriaceae</taxon>
        <taxon>Ignavibacterium</taxon>
    </lineage>
</organism>
<dbReference type="GO" id="GO:0008270">
    <property type="term" value="F:zinc ion binding"/>
    <property type="evidence" value="ECO:0007669"/>
    <property type="project" value="UniProtKB-UniRule"/>
</dbReference>
<comment type="similarity">
    <text evidence="3">Belongs to the sirtuin family. Class III subfamily.</text>
</comment>
<evidence type="ECO:0000259" key="5">
    <source>
        <dbReference type="PROSITE" id="PS50305"/>
    </source>
</evidence>
<reference evidence="6" key="1">
    <citation type="journal article" date="2020" name="mSystems">
        <title>Genome- and Community-Level Interaction Insights into Carbon Utilization and Element Cycling Functions of Hydrothermarchaeota in Hydrothermal Sediment.</title>
        <authorList>
            <person name="Zhou Z."/>
            <person name="Liu Y."/>
            <person name="Xu W."/>
            <person name="Pan J."/>
            <person name="Luo Z.H."/>
            <person name="Li M."/>
        </authorList>
    </citation>
    <scope>NUCLEOTIDE SEQUENCE [LARGE SCALE GENOMIC DNA]</scope>
    <source>
        <strain evidence="6">SpSt-479</strain>
    </source>
</reference>
<dbReference type="PROSITE" id="PS50305">
    <property type="entry name" value="SIRTUIN"/>
    <property type="match status" value="1"/>
</dbReference>
<dbReference type="GO" id="GO:0036055">
    <property type="term" value="F:protein-succinyllysine desuccinylase activity"/>
    <property type="evidence" value="ECO:0007669"/>
    <property type="project" value="UniProtKB-UniRule"/>
</dbReference>
<comment type="cofactor">
    <cofactor evidence="3">
        <name>Zn(2+)</name>
        <dbReference type="ChEBI" id="CHEBI:29105"/>
    </cofactor>
    <text evidence="3">Binds 1 zinc ion per subunit.</text>
</comment>
<evidence type="ECO:0000313" key="6">
    <source>
        <dbReference type="EMBL" id="HFI90048.1"/>
    </source>
</evidence>
<feature type="binding site" evidence="3">
    <location>
        <position position="69"/>
    </location>
    <ligand>
        <name>substrate</name>
    </ligand>
</feature>
<dbReference type="GO" id="GO:0005737">
    <property type="term" value="C:cytoplasm"/>
    <property type="evidence" value="ECO:0007669"/>
    <property type="project" value="UniProtKB-SubCell"/>
</dbReference>
<dbReference type="InterPro" id="IPR050134">
    <property type="entry name" value="NAD-dep_sirtuin_deacylases"/>
</dbReference>
<dbReference type="GO" id="GO:0036054">
    <property type="term" value="F:protein-malonyllysine demalonylase activity"/>
    <property type="evidence" value="ECO:0007669"/>
    <property type="project" value="InterPro"/>
</dbReference>
<dbReference type="HAMAP" id="MF_01121">
    <property type="entry name" value="Sirtuin_ClassIII"/>
    <property type="match status" value="1"/>
</dbReference>
<dbReference type="AlphaFoldDB" id="A0A7V3E6A6"/>
<dbReference type="InterPro" id="IPR027546">
    <property type="entry name" value="Sirtuin_class_III"/>
</dbReference>
<feature type="binding site" evidence="3">
    <location>
        <position position="229"/>
    </location>
    <ligand>
        <name>NAD(+)</name>
        <dbReference type="ChEBI" id="CHEBI:57540"/>
    </ligand>
</feature>
<comment type="domain">
    <text evidence="3">2 residues (Tyr-66 and Arg-69) present in a large hydrophobic pocket are probably involved in substrate specificity. They are important for desuccinylation activity, but dispensable for deacetylation activity.</text>
</comment>
<dbReference type="Gene3D" id="3.30.1600.10">
    <property type="entry name" value="SIR2/SIRT2 'Small Domain"/>
    <property type="match status" value="1"/>
</dbReference>
<proteinExistence type="inferred from homology"/>
<protein>
    <recommendedName>
        <fullName evidence="3">NAD-dependent protein deacylase</fullName>
        <ecNumber evidence="3">2.3.1.286</ecNumber>
    </recommendedName>
    <alternativeName>
        <fullName evidence="3">Regulatory protein SIR2 homolog</fullName>
    </alternativeName>
</protein>
<feature type="binding site" evidence="3 4">
    <location>
        <position position="146"/>
    </location>
    <ligand>
        <name>Zn(2+)</name>
        <dbReference type="ChEBI" id="CHEBI:29105"/>
    </ligand>
</feature>
<dbReference type="GO" id="GO:0017136">
    <property type="term" value="F:histone deacetylase activity, NAD-dependent"/>
    <property type="evidence" value="ECO:0007669"/>
    <property type="project" value="TreeGrafter"/>
</dbReference>
<dbReference type="EMBL" id="DSUJ01000002">
    <property type="protein sequence ID" value="HFI90048.1"/>
    <property type="molecule type" value="Genomic_DNA"/>
</dbReference>
<comment type="caution">
    <text evidence="6">The sequence shown here is derived from an EMBL/GenBank/DDBJ whole genome shotgun (WGS) entry which is preliminary data.</text>
</comment>
<dbReference type="SUPFAM" id="SSF52467">
    <property type="entry name" value="DHS-like NAD/FAD-binding domain"/>
    <property type="match status" value="1"/>
</dbReference>
<dbReference type="NCBIfam" id="NF001753">
    <property type="entry name" value="PRK00481.1-3"/>
    <property type="match status" value="1"/>
</dbReference>
<feature type="active site" description="Proton acceptor" evidence="3 4">
    <location>
        <position position="118"/>
    </location>
</feature>